<reference evidence="2" key="1">
    <citation type="submission" date="2014-11" db="EMBL/GenBank/DDBJ databases">
        <authorList>
            <person name="Amaro Gonzalez C."/>
        </authorList>
    </citation>
    <scope>NUCLEOTIDE SEQUENCE</scope>
</reference>
<evidence type="ECO:0000256" key="1">
    <source>
        <dbReference type="SAM" id="Phobius"/>
    </source>
</evidence>
<sequence>MLHSTSCSTFMLHVAYLPPALMLYFVSLF</sequence>
<keyword evidence="1" id="KW-1133">Transmembrane helix</keyword>
<protein>
    <submittedName>
        <fullName evidence="2">Uncharacterized protein</fullName>
    </submittedName>
</protein>
<keyword evidence="1" id="KW-0472">Membrane</keyword>
<accession>A0A0E9UN44</accession>
<reference evidence="2" key="2">
    <citation type="journal article" date="2015" name="Fish Shellfish Immunol.">
        <title>Early steps in the European eel (Anguilla anguilla)-Vibrio vulnificus interaction in the gills: Role of the RtxA13 toxin.</title>
        <authorList>
            <person name="Callol A."/>
            <person name="Pajuelo D."/>
            <person name="Ebbesson L."/>
            <person name="Teles M."/>
            <person name="MacKenzie S."/>
            <person name="Amaro C."/>
        </authorList>
    </citation>
    <scope>NUCLEOTIDE SEQUENCE</scope>
</reference>
<dbReference type="EMBL" id="GBXM01041912">
    <property type="protein sequence ID" value="JAH66665.1"/>
    <property type="molecule type" value="Transcribed_RNA"/>
</dbReference>
<keyword evidence="1" id="KW-0812">Transmembrane</keyword>
<dbReference type="AlphaFoldDB" id="A0A0E9UN44"/>
<name>A0A0E9UN44_ANGAN</name>
<feature type="transmembrane region" description="Helical" evidence="1">
    <location>
        <begin position="7"/>
        <end position="26"/>
    </location>
</feature>
<organism evidence="2">
    <name type="scientific">Anguilla anguilla</name>
    <name type="common">European freshwater eel</name>
    <name type="synonym">Muraena anguilla</name>
    <dbReference type="NCBI Taxonomy" id="7936"/>
    <lineage>
        <taxon>Eukaryota</taxon>
        <taxon>Metazoa</taxon>
        <taxon>Chordata</taxon>
        <taxon>Craniata</taxon>
        <taxon>Vertebrata</taxon>
        <taxon>Euteleostomi</taxon>
        <taxon>Actinopterygii</taxon>
        <taxon>Neopterygii</taxon>
        <taxon>Teleostei</taxon>
        <taxon>Anguilliformes</taxon>
        <taxon>Anguillidae</taxon>
        <taxon>Anguilla</taxon>
    </lineage>
</organism>
<evidence type="ECO:0000313" key="2">
    <source>
        <dbReference type="EMBL" id="JAH66665.1"/>
    </source>
</evidence>
<proteinExistence type="predicted"/>